<name>A0A9X8N7T9_9ACTN</name>
<evidence type="ECO:0000313" key="2">
    <source>
        <dbReference type="Proteomes" id="UP000184388"/>
    </source>
</evidence>
<organism evidence="1 2">
    <name type="scientific">Streptomyces yunnanensis</name>
    <dbReference type="NCBI Taxonomy" id="156453"/>
    <lineage>
        <taxon>Bacteria</taxon>
        <taxon>Bacillati</taxon>
        <taxon>Actinomycetota</taxon>
        <taxon>Actinomycetes</taxon>
        <taxon>Kitasatosporales</taxon>
        <taxon>Streptomycetaceae</taxon>
        <taxon>Streptomyces</taxon>
    </lineage>
</organism>
<comment type="caution">
    <text evidence="1">The sequence shown here is derived from an EMBL/GenBank/DDBJ whole genome shotgun (WGS) entry which is preliminary data.</text>
</comment>
<evidence type="ECO:0000313" key="1">
    <source>
        <dbReference type="EMBL" id="SHN24294.1"/>
    </source>
</evidence>
<dbReference type="Proteomes" id="UP000184388">
    <property type="component" value="Unassembled WGS sequence"/>
</dbReference>
<dbReference type="RefSeq" id="WP_208622291.1">
    <property type="nucleotide sequence ID" value="NZ_FRBK01000026.1"/>
</dbReference>
<dbReference type="AlphaFoldDB" id="A0A9X8N7T9"/>
<sequence length="123" mass="14100">MKDDNGKPLTRSQEIMKLAFRDQEERFAKKREEWAPVWEAALKAAQDFTSTRDGDAVSHPAHYTSHPSGIEAIELTRHHDFLTGNVLKYVLRAPYKGSEVQDLKKAAQYLKWAIEKAESKESK</sequence>
<reference evidence="2" key="1">
    <citation type="submission" date="2016-11" db="EMBL/GenBank/DDBJ databases">
        <authorList>
            <person name="Jaros S."/>
            <person name="Januszkiewicz K."/>
            <person name="Wedrychowicz H."/>
        </authorList>
    </citation>
    <scope>NUCLEOTIDE SEQUENCE [LARGE SCALE GENOMIC DNA]</scope>
    <source>
        <strain evidence="2">CGMCC 4.3555</strain>
    </source>
</reference>
<dbReference type="InterPro" id="IPR021739">
    <property type="entry name" value="SaV-like"/>
</dbReference>
<protein>
    <submittedName>
        <fullName evidence="1">Protein of unknwon function</fullName>
    </submittedName>
</protein>
<dbReference type="EMBL" id="FRBK01000026">
    <property type="protein sequence ID" value="SHN24294.1"/>
    <property type="molecule type" value="Genomic_DNA"/>
</dbReference>
<proteinExistence type="predicted"/>
<accession>A0A9X8N7T9</accession>
<dbReference type="Pfam" id="PF11753">
    <property type="entry name" value="DUF3310"/>
    <property type="match status" value="1"/>
</dbReference>
<gene>
    <name evidence="1" type="ORF">SAMN05216268_12686</name>
</gene>